<keyword evidence="2" id="KW-1003">Cell membrane</keyword>
<feature type="transmembrane region" description="Helical" evidence="6">
    <location>
        <begin position="84"/>
        <end position="107"/>
    </location>
</feature>
<dbReference type="EMBL" id="LAZR01058827">
    <property type="protein sequence ID" value="KKK69079.1"/>
    <property type="molecule type" value="Genomic_DNA"/>
</dbReference>
<evidence type="ECO:0000313" key="7">
    <source>
        <dbReference type="EMBL" id="KKK69079.1"/>
    </source>
</evidence>
<feature type="non-terminal residue" evidence="7">
    <location>
        <position position="201"/>
    </location>
</feature>
<feature type="transmembrane region" description="Helical" evidence="6">
    <location>
        <begin position="53"/>
        <end position="72"/>
    </location>
</feature>
<dbReference type="GO" id="GO:0005886">
    <property type="term" value="C:plasma membrane"/>
    <property type="evidence" value="ECO:0007669"/>
    <property type="project" value="UniProtKB-SubCell"/>
</dbReference>
<reference evidence="7" key="1">
    <citation type="journal article" date="2015" name="Nature">
        <title>Complex archaea that bridge the gap between prokaryotes and eukaryotes.</title>
        <authorList>
            <person name="Spang A."/>
            <person name="Saw J.H."/>
            <person name="Jorgensen S.L."/>
            <person name="Zaremba-Niedzwiedzka K."/>
            <person name="Martijn J."/>
            <person name="Lind A.E."/>
            <person name="van Eijk R."/>
            <person name="Schleper C."/>
            <person name="Guy L."/>
            <person name="Ettema T.J."/>
        </authorList>
    </citation>
    <scope>NUCLEOTIDE SEQUENCE</scope>
</reference>
<evidence type="ECO:0000256" key="4">
    <source>
        <dbReference type="ARBA" id="ARBA00022989"/>
    </source>
</evidence>
<evidence type="ECO:0000256" key="2">
    <source>
        <dbReference type="ARBA" id="ARBA00022475"/>
    </source>
</evidence>
<sequence>MSALHIAGYEWLDWSLRPDVILLCILLGGVYYYAVTQLRPRTSEAGRVKRSQVFYYSLGVLTIYVAAGSPLHNLADEYLASAHMLQHVLLTLVAAPLLLAGIPAWVWQALLRVRGVLPVARLLTHGLMALAVFNAVMLLVHLPSAVDLQLREWWFHLFAHTSLLVAGLVMWWPVLSTVPELPRLAYPLQMGYLFLQSLVPA</sequence>
<feature type="transmembrane region" description="Helical" evidence="6">
    <location>
        <begin position="153"/>
        <end position="174"/>
    </location>
</feature>
<name>A0A0F8ZRS1_9ZZZZ</name>
<keyword evidence="3 6" id="KW-0812">Transmembrane</keyword>
<gene>
    <name evidence="7" type="ORF">LCGC14_2937650</name>
</gene>
<feature type="transmembrane region" description="Helical" evidence="6">
    <location>
        <begin position="14"/>
        <end position="33"/>
    </location>
</feature>
<proteinExistence type="predicted"/>
<evidence type="ECO:0008006" key="8">
    <source>
        <dbReference type="Google" id="ProtNLM"/>
    </source>
</evidence>
<organism evidence="7">
    <name type="scientific">marine sediment metagenome</name>
    <dbReference type="NCBI Taxonomy" id="412755"/>
    <lineage>
        <taxon>unclassified sequences</taxon>
        <taxon>metagenomes</taxon>
        <taxon>ecological metagenomes</taxon>
    </lineage>
</organism>
<dbReference type="AlphaFoldDB" id="A0A0F8ZRS1"/>
<comment type="subcellular location">
    <subcellularLocation>
        <location evidence="1">Cell membrane</location>
        <topology evidence="1">Multi-pass membrane protein</topology>
    </subcellularLocation>
</comment>
<dbReference type="Pfam" id="PF09678">
    <property type="entry name" value="Caa3_CtaG"/>
    <property type="match status" value="1"/>
</dbReference>
<evidence type="ECO:0000256" key="5">
    <source>
        <dbReference type="ARBA" id="ARBA00023136"/>
    </source>
</evidence>
<comment type="caution">
    <text evidence="7">The sequence shown here is derived from an EMBL/GenBank/DDBJ whole genome shotgun (WGS) entry which is preliminary data.</text>
</comment>
<keyword evidence="5 6" id="KW-0472">Membrane</keyword>
<evidence type="ECO:0000256" key="1">
    <source>
        <dbReference type="ARBA" id="ARBA00004651"/>
    </source>
</evidence>
<evidence type="ECO:0000256" key="3">
    <source>
        <dbReference type="ARBA" id="ARBA00022692"/>
    </source>
</evidence>
<dbReference type="InterPro" id="IPR019108">
    <property type="entry name" value="Caa3_assmbl_CtaG-rel"/>
</dbReference>
<keyword evidence="4 6" id="KW-1133">Transmembrane helix</keyword>
<evidence type="ECO:0000256" key="6">
    <source>
        <dbReference type="SAM" id="Phobius"/>
    </source>
</evidence>
<protein>
    <recommendedName>
        <fullName evidence="8">Cytochrome c oxidase assembly protein</fullName>
    </recommendedName>
</protein>
<accession>A0A0F8ZRS1</accession>
<feature type="transmembrane region" description="Helical" evidence="6">
    <location>
        <begin position="119"/>
        <end position="141"/>
    </location>
</feature>